<gene>
    <name evidence="1" type="ORF">CEXT_789001</name>
</gene>
<organism evidence="1 2">
    <name type="scientific">Caerostris extrusa</name>
    <name type="common">Bark spider</name>
    <name type="synonym">Caerostris bankana</name>
    <dbReference type="NCBI Taxonomy" id="172846"/>
    <lineage>
        <taxon>Eukaryota</taxon>
        <taxon>Metazoa</taxon>
        <taxon>Ecdysozoa</taxon>
        <taxon>Arthropoda</taxon>
        <taxon>Chelicerata</taxon>
        <taxon>Arachnida</taxon>
        <taxon>Araneae</taxon>
        <taxon>Araneomorphae</taxon>
        <taxon>Entelegynae</taxon>
        <taxon>Araneoidea</taxon>
        <taxon>Araneidae</taxon>
        <taxon>Caerostris</taxon>
    </lineage>
</organism>
<keyword evidence="2" id="KW-1185">Reference proteome</keyword>
<evidence type="ECO:0000313" key="1">
    <source>
        <dbReference type="EMBL" id="GIX74056.1"/>
    </source>
</evidence>
<proteinExistence type="predicted"/>
<sequence length="90" mass="10575">MHLKELQKYTLKPFIPYSRYHASLQKNHSFLINLFHSSKPQEYISKNIHFIPYGMLSKPQVSKEPFFCDVCIAQEIPPELSPSSSFHHLE</sequence>
<comment type="caution">
    <text evidence="1">The sequence shown here is derived from an EMBL/GenBank/DDBJ whole genome shotgun (WGS) entry which is preliminary data.</text>
</comment>
<dbReference type="EMBL" id="BPLR01002468">
    <property type="protein sequence ID" value="GIX74056.1"/>
    <property type="molecule type" value="Genomic_DNA"/>
</dbReference>
<name>A0AAV4MNP5_CAEEX</name>
<accession>A0AAV4MNP5</accession>
<dbReference type="Proteomes" id="UP001054945">
    <property type="component" value="Unassembled WGS sequence"/>
</dbReference>
<evidence type="ECO:0000313" key="2">
    <source>
        <dbReference type="Proteomes" id="UP001054945"/>
    </source>
</evidence>
<protein>
    <submittedName>
        <fullName evidence="1">Uncharacterized protein</fullName>
    </submittedName>
</protein>
<dbReference type="AlphaFoldDB" id="A0AAV4MNP5"/>
<reference evidence="1 2" key="1">
    <citation type="submission" date="2021-06" db="EMBL/GenBank/DDBJ databases">
        <title>Caerostris extrusa draft genome.</title>
        <authorList>
            <person name="Kono N."/>
            <person name="Arakawa K."/>
        </authorList>
    </citation>
    <scope>NUCLEOTIDE SEQUENCE [LARGE SCALE GENOMIC DNA]</scope>
</reference>